<keyword evidence="2" id="KW-1133">Transmembrane helix</keyword>
<accession>A0A401Z3U0</accession>
<keyword evidence="5" id="KW-1185">Reference proteome</keyword>
<keyword evidence="2" id="KW-0472">Membrane</keyword>
<dbReference type="EMBL" id="BIFH01000049">
    <property type="protein sequence ID" value="GCE01514.1"/>
    <property type="molecule type" value="Genomic_DNA"/>
</dbReference>
<sequence length="277" mass="27823">MALSASRVASAALALGCAFGPVLALAAPAAAEPLTVPVHCVIPLDQPAVDGPQQISLDGPTDPIRPGEKARIKVTLGGSPATSPLPFPGTPLTPSIQLILSGGASGELTLQGPKMRVDIPGTPALIVVPPYEGEITVPLDAKGDIRIAPGKMVTTTAIFGDQVTTCFPTAPAPPAMTLRVDLGGAAPGGSFGTPGDPTAGSPPASGQASAQTPPGGTQDPTASAARSPDTRVVQSRGVDDGEISGGTIIWIVAGGLILLMAASTMVFSWRRHKDDEW</sequence>
<reference evidence="4 5" key="1">
    <citation type="submission" date="2018-12" db="EMBL/GenBank/DDBJ databases">
        <title>Draft genome sequence of Embleya hyalina NBRC 13850T.</title>
        <authorList>
            <person name="Komaki H."/>
            <person name="Hosoyama A."/>
            <person name="Kimura A."/>
            <person name="Ichikawa N."/>
            <person name="Tamura T."/>
        </authorList>
    </citation>
    <scope>NUCLEOTIDE SEQUENCE [LARGE SCALE GENOMIC DNA]</scope>
    <source>
        <strain evidence="4 5">NBRC 13850</strain>
    </source>
</reference>
<protein>
    <recommendedName>
        <fullName evidence="6">LPXTG cell wall anchor domain-containing protein</fullName>
    </recommendedName>
</protein>
<dbReference type="RefSeq" id="WP_126643131.1">
    <property type="nucleotide sequence ID" value="NZ_BIFH01000049.1"/>
</dbReference>
<dbReference type="Proteomes" id="UP000286931">
    <property type="component" value="Unassembled WGS sequence"/>
</dbReference>
<gene>
    <name evidence="4" type="ORF">EHYA_09280</name>
</gene>
<evidence type="ECO:0000256" key="1">
    <source>
        <dbReference type="SAM" id="MobiDB-lite"/>
    </source>
</evidence>
<dbReference type="OrthoDB" id="4350418at2"/>
<evidence type="ECO:0000256" key="2">
    <source>
        <dbReference type="SAM" id="Phobius"/>
    </source>
</evidence>
<name>A0A401Z3U0_9ACTN</name>
<keyword evidence="3" id="KW-0732">Signal</keyword>
<evidence type="ECO:0000313" key="5">
    <source>
        <dbReference type="Proteomes" id="UP000286931"/>
    </source>
</evidence>
<feature type="chain" id="PRO_5019533063" description="LPXTG cell wall anchor domain-containing protein" evidence="3">
    <location>
        <begin position="27"/>
        <end position="277"/>
    </location>
</feature>
<evidence type="ECO:0000256" key="3">
    <source>
        <dbReference type="SAM" id="SignalP"/>
    </source>
</evidence>
<organism evidence="4 5">
    <name type="scientific">Embleya hyalina</name>
    <dbReference type="NCBI Taxonomy" id="516124"/>
    <lineage>
        <taxon>Bacteria</taxon>
        <taxon>Bacillati</taxon>
        <taxon>Actinomycetota</taxon>
        <taxon>Actinomycetes</taxon>
        <taxon>Kitasatosporales</taxon>
        <taxon>Streptomycetaceae</taxon>
        <taxon>Embleya</taxon>
    </lineage>
</organism>
<evidence type="ECO:0008006" key="6">
    <source>
        <dbReference type="Google" id="ProtNLM"/>
    </source>
</evidence>
<dbReference type="AlphaFoldDB" id="A0A401Z3U0"/>
<feature type="signal peptide" evidence="3">
    <location>
        <begin position="1"/>
        <end position="26"/>
    </location>
</feature>
<feature type="compositionally biased region" description="Low complexity" evidence="1">
    <location>
        <begin position="197"/>
        <end position="214"/>
    </location>
</feature>
<keyword evidence="2" id="KW-0812">Transmembrane</keyword>
<proteinExistence type="predicted"/>
<feature type="region of interest" description="Disordered" evidence="1">
    <location>
        <begin position="179"/>
        <end position="239"/>
    </location>
</feature>
<feature type="transmembrane region" description="Helical" evidence="2">
    <location>
        <begin position="248"/>
        <end position="269"/>
    </location>
</feature>
<comment type="caution">
    <text evidence="4">The sequence shown here is derived from an EMBL/GenBank/DDBJ whole genome shotgun (WGS) entry which is preliminary data.</text>
</comment>
<evidence type="ECO:0000313" key="4">
    <source>
        <dbReference type="EMBL" id="GCE01514.1"/>
    </source>
</evidence>